<sequence length="167" mass="18872">MLTETKTRTGPCKIREFSPWSLNELHRIRNKTAATSRSTIITHHHVIKKEKLGRERASKGGATDGCHNGCVDHFKSVELQRLMLEIALHGKPPPCITTLKGHLKYALKMTVPNQMNPKASQGPFKTAFLVSKVKTTKRFIKFRVKIKGYIADIVCMMMRFGSKKRAA</sequence>
<dbReference type="EMBL" id="LLXJ01002151">
    <property type="protein sequence ID" value="PKB99530.1"/>
    <property type="molecule type" value="Genomic_DNA"/>
</dbReference>
<dbReference type="Proteomes" id="UP000232722">
    <property type="component" value="Unassembled WGS sequence"/>
</dbReference>
<gene>
    <name evidence="1" type="ORF">RhiirA5_383128</name>
</gene>
<dbReference type="AlphaFoldDB" id="A0A2I1ETK2"/>
<accession>A0A2I1ETK2</accession>
<evidence type="ECO:0000313" key="1">
    <source>
        <dbReference type="EMBL" id="PKB99530.1"/>
    </source>
</evidence>
<protein>
    <submittedName>
        <fullName evidence="1">Uncharacterized protein</fullName>
    </submittedName>
</protein>
<evidence type="ECO:0000313" key="2">
    <source>
        <dbReference type="Proteomes" id="UP000232722"/>
    </source>
</evidence>
<proteinExistence type="predicted"/>
<reference evidence="1 2" key="1">
    <citation type="submission" date="2016-04" db="EMBL/GenBank/DDBJ databases">
        <title>Genome analyses suggest a sexual origin of heterokaryosis in a supposedly ancient asexual fungus.</title>
        <authorList>
            <person name="Ropars J."/>
            <person name="Sedzielewska K."/>
            <person name="Noel J."/>
            <person name="Charron P."/>
            <person name="Farinelli L."/>
            <person name="Marton T."/>
            <person name="Kruger M."/>
            <person name="Pelin A."/>
            <person name="Brachmann A."/>
            <person name="Corradi N."/>
        </authorList>
    </citation>
    <scope>NUCLEOTIDE SEQUENCE [LARGE SCALE GENOMIC DNA]</scope>
    <source>
        <strain evidence="1 2">A5</strain>
    </source>
</reference>
<reference evidence="1 2" key="2">
    <citation type="submission" date="2017-09" db="EMBL/GenBank/DDBJ databases">
        <title>Extensive intraspecific genome diversity in a model arbuscular mycorrhizal fungus.</title>
        <authorList>
            <person name="Chen E.C."/>
            <person name="Morin E."/>
            <person name="Beaudet D."/>
            <person name="Noel J."/>
            <person name="Ndikumana S."/>
            <person name="Charron P."/>
            <person name="St-Onge C."/>
            <person name="Giorgi J."/>
            <person name="Grigoriev I.V."/>
            <person name="Roux C."/>
            <person name="Martin F.M."/>
            <person name="Corradi N."/>
        </authorList>
    </citation>
    <scope>NUCLEOTIDE SEQUENCE [LARGE SCALE GENOMIC DNA]</scope>
    <source>
        <strain evidence="1 2">A5</strain>
    </source>
</reference>
<organism evidence="1 2">
    <name type="scientific">Rhizophagus irregularis</name>
    <dbReference type="NCBI Taxonomy" id="588596"/>
    <lineage>
        <taxon>Eukaryota</taxon>
        <taxon>Fungi</taxon>
        <taxon>Fungi incertae sedis</taxon>
        <taxon>Mucoromycota</taxon>
        <taxon>Glomeromycotina</taxon>
        <taxon>Glomeromycetes</taxon>
        <taxon>Glomerales</taxon>
        <taxon>Glomeraceae</taxon>
        <taxon>Rhizophagus</taxon>
    </lineage>
</organism>
<comment type="caution">
    <text evidence="1">The sequence shown here is derived from an EMBL/GenBank/DDBJ whole genome shotgun (WGS) entry which is preliminary data.</text>
</comment>
<name>A0A2I1ETK2_9GLOM</name>
<dbReference type="VEuPathDB" id="FungiDB:RhiirA1_397436"/>